<evidence type="ECO:0000313" key="3">
    <source>
        <dbReference type="Proteomes" id="UP001198962"/>
    </source>
</evidence>
<gene>
    <name evidence="2" type="ORF">LKD32_10680</name>
</gene>
<organism evidence="2 3">
    <name type="scientific">Brotaphodocola catenula</name>
    <dbReference type="NCBI Taxonomy" id="2885361"/>
    <lineage>
        <taxon>Bacteria</taxon>
        <taxon>Bacillati</taxon>
        <taxon>Bacillota</taxon>
        <taxon>Clostridia</taxon>
        <taxon>Lachnospirales</taxon>
        <taxon>Lachnospiraceae</taxon>
        <taxon>Brotaphodocola</taxon>
    </lineage>
</organism>
<dbReference type="Pfam" id="PF03235">
    <property type="entry name" value="GmrSD_N"/>
    <property type="match status" value="1"/>
</dbReference>
<dbReference type="PANTHER" id="PTHR37292:SF2">
    <property type="entry name" value="DUF262 DOMAIN-CONTAINING PROTEIN"/>
    <property type="match status" value="1"/>
</dbReference>
<dbReference type="RefSeq" id="WP_308451668.1">
    <property type="nucleotide sequence ID" value="NZ_JAJEPU010000032.1"/>
</dbReference>
<name>A0AAE3AP84_9FIRM</name>
<dbReference type="Proteomes" id="UP001198962">
    <property type="component" value="Unassembled WGS sequence"/>
</dbReference>
<dbReference type="EMBL" id="JAJEPU010000032">
    <property type="protein sequence ID" value="MCC2165328.1"/>
    <property type="molecule type" value="Genomic_DNA"/>
</dbReference>
<evidence type="ECO:0000313" key="2">
    <source>
        <dbReference type="EMBL" id="MCC2165328.1"/>
    </source>
</evidence>
<dbReference type="PANTHER" id="PTHR37292">
    <property type="entry name" value="VNG6097C"/>
    <property type="match status" value="1"/>
</dbReference>
<reference evidence="2" key="1">
    <citation type="submission" date="2021-10" db="EMBL/GenBank/DDBJ databases">
        <title>Anaerobic single-cell dispensing facilitates the cultivation of human gut bacteria.</title>
        <authorList>
            <person name="Afrizal A."/>
        </authorList>
    </citation>
    <scope>NUCLEOTIDE SEQUENCE</scope>
    <source>
        <strain evidence="2">CLA-AA-H274</strain>
    </source>
</reference>
<proteinExistence type="predicted"/>
<protein>
    <submittedName>
        <fullName evidence="2">DUF262 domain-containing protein</fullName>
    </submittedName>
</protein>
<dbReference type="AlphaFoldDB" id="A0AAE3AP84"/>
<dbReference type="InterPro" id="IPR004919">
    <property type="entry name" value="GmrSD_N"/>
</dbReference>
<keyword evidence="3" id="KW-1185">Reference proteome</keyword>
<accession>A0AAE3AP84</accession>
<feature type="domain" description="GmrSD restriction endonucleases N-terminal" evidence="1">
    <location>
        <begin position="10"/>
        <end position="257"/>
    </location>
</feature>
<evidence type="ECO:0000259" key="1">
    <source>
        <dbReference type="Pfam" id="PF03235"/>
    </source>
</evidence>
<sequence>MAYESPLTIADVIGDISENRYVLPSIQREFVWSTTQIERLFDSVMQEYPIGAFLFWELADGQNTLYDFYGFFQNYHEKKARHNTKINLSGSDNAVAVLDGQQRLSSLFIGLKGSYAYKMPWKQWKNDEAFPKRKLYLNLVEPAKEENDRYEFAFLTETECVNDDDHYWFEVGQILDMKNIGDVTKFINRQIYKDDRYDEDQGDFAMDCLAQLHKVIHVQPIISYYKVKSEELDRVLNIFIRVNSGGTILSYSDLLLSIATAQWESLDAREEITDFVDLLNRIGGGFRVNKDFVLKASLVLSDFKNIAFKVDNFNKPNMLKIEANWQKIKKSLYQAFVLVASFGFSRESLKSNNAVIPIAYYLMTIGNPENFEVSTLQKGNRAKIKKWLIMSLFKRIFSGQPDNLLRFMREIIKNNGTKEFPFDEIISKLRGTSKTMVFTSDDIESLLEHQYGKAETLNVLMLLYPSLDFNNKFHIDHMYPKSKFTKKMLEKNGVSDQKAEAYIAHVNDLSNLQLLPAIPNIEKQNRDFDLWFAETYPTDDEKIAYRNLHYLPDLAYTYPNFEQFLQKRRELMKKKLESLLL</sequence>
<comment type="caution">
    <text evidence="2">The sequence shown here is derived from an EMBL/GenBank/DDBJ whole genome shotgun (WGS) entry which is preliminary data.</text>
</comment>